<dbReference type="InterPro" id="IPR023614">
    <property type="entry name" value="Porin_dom_sf"/>
</dbReference>
<dbReference type="InterPro" id="IPR010870">
    <property type="entry name" value="Porin_O/P"/>
</dbReference>
<organism evidence="2 3">
    <name type="scientific">Endozoicomonas montiporae CL-33</name>
    <dbReference type="NCBI Taxonomy" id="570277"/>
    <lineage>
        <taxon>Bacteria</taxon>
        <taxon>Pseudomonadati</taxon>
        <taxon>Pseudomonadota</taxon>
        <taxon>Gammaproteobacteria</taxon>
        <taxon>Oceanospirillales</taxon>
        <taxon>Endozoicomonadaceae</taxon>
        <taxon>Endozoicomonas</taxon>
    </lineage>
</organism>
<dbReference type="AlphaFoldDB" id="A0A142BFL8"/>
<evidence type="ECO:0000313" key="2">
    <source>
        <dbReference type="EMBL" id="AMO57544.1"/>
    </source>
</evidence>
<keyword evidence="1" id="KW-0732">Signal</keyword>
<evidence type="ECO:0000313" key="3">
    <source>
        <dbReference type="Proteomes" id="UP000071065"/>
    </source>
</evidence>
<gene>
    <name evidence="2" type="ORF">EZMO1_3563</name>
</gene>
<dbReference type="RefSeq" id="WP_051790021.1">
    <property type="nucleotide sequence ID" value="NZ_CP013251.1"/>
</dbReference>
<protein>
    <submittedName>
        <fullName evidence="2">Porin</fullName>
    </submittedName>
</protein>
<dbReference type="EMBL" id="CP013251">
    <property type="protein sequence ID" value="AMO57544.1"/>
    <property type="molecule type" value="Genomic_DNA"/>
</dbReference>
<dbReference type="PATRIC" id="fig|570277.3.peg.3842"/>
<evidence type="ECO:0000256" key="1">
    <source>
        <dbReference type="SAM" id="SignalP"/>
    </source>
</evidence>
<proteinExistence type="predicted"/>
<dbReference type="Gene3D" id="2.40.160.10">
    <property type="entry name" value="Porin"/>
    <property type="match status" value="1"/>
</dbReference>
<feature type="chain" id="PRO_5007493275" evidence="1">
    <location>
        <begin position="24"/>
        <end position="401"/>
    </location>
</feature>
<dbReference type="Proteomes" id="UP000071065">
    <property type="component" value="Chromosome"/>
</dbReference>
<sequence>MKLKAISMTVAAATAGVVLSANAGVVKTEGEDIIISTKKGGLELKTESGDFSFKVSGKLQWDYASYDDLYAGIAKADDKGRKGYIRRAEIGFSGKAYGDWKYKLSMENKDDTIKLDDAKITYTGFKTVDVTVGRWGRDYGLENTVSSSWIMGIERSMMYDFLQGGEGNNYGIEFATGGDNYTAVFGIHNDDQTDEKTGEERLASYVVRGTFAPVMEDNMLVHLGLNYYNKNPDAKNKVTLGTTVGLKKGYELKLEIEKVKSDSEYLLEAAAQFQSLQLQAEYAVRNLKSDNANSDVTVSAYYAQASYMLDGGKRSYKDGAFGSPKGGQWEVFGRYSDVNLDIDSATDDVKLSSYTLGVNYFPTKNIRASLNYVTGKLDDDAVTADQNDKGSAVVGRLQYVF</sequence>
<dbReference type="OrthoDB" id="9807854at2"/>
<dbReference type="STRING" id="570277.EZMO1_3563"/>
<name>A0A142BFL8_9GAMM</name>
<accession>A0A142BFL8</accession>
<dbReference type="KEGG" id="emp:EZMO1_3563"/>
<reference evidence="2 3" key="1">
    <citation type="journal article" date="2016" name="Front. Microbiol.">
        <title>Genomic Insight into the Host-Endosymbiont Relationship of Endozoicomonas montiporae CL-33(T) with its Coral Host.</title>
        <authorList>
            <person name="Ding J.-Y."/>
            <person name="Shiu J.-H."/>
            <person name="Chen W.-M."/>
            <person name="Chiang Y.-R."/>
            <person name="Tang S.-L."/>
        </authorList>
    </citation>
    <scope>NUCLEOTIDE SEQUENCE [LARGE SCALE GENOMIC DNA]</scope>
    <source>
        <strain evidence="2 3">CL-33</strain>
    </source>
</reference>
<feature type="signal peptide" evidence="1">
    <location>
        <begin position="1"/>
        <end position="23"/>
    </location>
</feature>
<dbReference type="Pfam" id="PF07396">
    <property type="entry name" value="Porin_O_P"/>
    <property type="match status" value="1"/>
</dbReference>
<dbReference type="SUPFAM" id="SSF56935">
    <property type="entry name" value="Porins"/>
    <property type="match status" value="1"/>
</dbReference>